<evidence type="ECO:0008006" key="3">
    <source>
        <dbReference type="Google" id="ProtNLM"/>
    </source>
</evidence>
<organism evidence="1 2">
    <name type="scientific">Phytophthora megakarya</name>
    <dbReference type="NCBI Taxonomy" id="4795"/>
    <lineage>
        <taxon>Eukaryota</taxon>
        <taxon>Sar</taxon>
        <taxon>Stramenopiles</taxon>
        <taxon>Oomycota</taxon>
        <taxon>Peronosporomycetes</taxon>
        <taxon>Peronosporales</taxon>
        <taxon>Peronosporaceae</taxon>
        <taxon>Phytophthora</taxon>
    </lineage>
</organism>
<dbReference type="OrthoDB" id="439917at2759"/>
<sequence>MFTICECTDYHVNQFLCNCIWECNLPTGIVHEECIVQVELESLLENASFALEDCTAKCPKGTYNDKIGARSILDCKPCPAGVYGSTTGLTTSQCSGPCPNGKYSMNEGLQTIGDCIDCPALYRGPQGYRGNDVTMRNGGGYPCDRYQYGKTISNGRDANTNAWWYGYLSQARIPTNEEIVDNTTPW</sequence>
<proteinExistence type="predicted"/>
<evidence type="ECO:0000313" key="2">
    <source>
        <dbReference type="Proteomes" id="UP000198211"/>
    </source>
</evidence>
<reference evidence="2" key="1">
    <citation type="submission" date="2017-03" db="EMBL/GenBank/DDBJ databases">
        <title>Phytopthora megakarya and P. palmivora, two closely related causual agents of cacao black pod achieved similar genome size and gene model numbers by different mechanisms.</title>
        <authorList>
            <person name="Ali S."/>
            <person name="Shao J."/>
            <person name="Larry D.J."/>
            <person name="Kronmiller B."/>
            <person name="Shen D."/>
            <person name="Strem M.D."/>
            <person name="Melnick R.L."/>
            <person name="Guiltinan M.J."/>
            <person name="Tyler B.M."/>
            <person name="Meinhardt L.W."/>
            <person name="Bailey B.A."/>
        </authorList>
    </citation>
    <scope>NUCLEOTIDE SEQUENCE [LARGE SCALE GENOMIC DNA]</scope>
    <source>
        <strain evidence="2">zdho120</strain>
    </source>
</reference>
<keyword evidence="2" id="KW-1185">Reference proteome</keyword>
<evidence type="ECO:0000313" key="1">
    <source>
        <dbReference type="EMBL" id="OWZ06349.1"/>
    </source>
</evidence>
<comment type="caution">
    <text evidence="1">The sequence shown here is derived from an EMBL/GenBank/DDBJ whole genome shotgun (WGS) entry which is preliminary data.</text>
</comment>
<dbReference type="EMBL" id="NBNE01004002">
    <property type="protein sequence ID" value="OWZ06349.1"/>
    <property type="molecule type" value="Genomic_DNA"/>
</dbReference>
<dbReference type="Proteomes" id="UP000198211">
    <property type="component" value="Unassembled WGS sequence"/>
</dbReference>
<protein>
    <recommendedName>
        <fullName evidence="3">Tyrosine-protein kinase ephrin type A/B receptor-like domain-containing protein</fullName>
    </recommendedName>
</protein>
<accession>A0A225VMV1</accession>
<name>A0A225VMV1_9STRA</name>
<gene>
    <name evidence="1" type="ORF">PHMEG_00021406</name>
</gene>
<dbReference type="AlphaFoldDB" id="A0A225VMV1"/>
<dbReference type="Gene3D" id="2.10.50.10">
    <property type="entry name" value="Tumor Necrosis Factor Receptor, subunit A, domain 2"/>
    <property type="match status" value="1"/>
</dbReference>